<organism evidence="1 2">
    <name type="scientific">Ephemerocybe angulata</name>
    <dbReference type="NCBI Taxonomy" id="980116"/>
    <lineage>
        <taxon>Eukaryota</taxon>
        <taxon>Fungi</taxon>
        <taxon>Dikarya</taxon>
        <taxon>Basidiomycota</taxon>
        <taxon>Agaricomycotina</taxon>
        <taxon>Agaricomycetes</taxon>
        <taxon>Agaricomycetidae</taxon>
        <taxon>Agaricales</taxon>
        <taxon>Agaricineae</taxon>
        <taxon>Psathyrellaceae</taxon>
        <taxon>Ephemerocybe</taxon>
    </lineage>
</organism>
<comment type="caution">
    <text evidence="1">The sequence shown here is derived from an EMBL/GenBank/DDBJ whole genome shotgun (WGS) entry which is preliminary data.</text>
</comment>
<dbReference type="AlphaFoldDB" id="A0A8H6IHA3"/>
<gene>
    <name evidence="1" type="ORF">DFP72DRAFT_1130049</name>
</gene>
<feature type="non-terminal residue" evidence="1">
    <location>
        <position position="1"/>
    </location>
</feature>
<dbReference type="Proteomes" id="UP000521943">
    <property type="component" value="Unassembled WGS sequence"/>
</dbReference>
<evidence type="ECO:0000313" key="1">
    <source>
        <dbReference type="EMBL" id="KAF6764378.1"/>
    </source>
</evidence>
<evidence type="ECO:0000313" key="2">
    <source>
        <dbReference type="Proteomes" id="UP000521943"/>
    </source>
</evidence>
<reference evidence="1 2" key="1">
    <citation type="submission" date="2020-07" db="EMBL/GenBank/DDBJ databases">
        <title>Comparative genomics of pyrophilous fungi reveals a link between fire events and developmental genes.</title>
        <authorList>
            <consortium name="DOE Joint Genome Institute"/>
            <person name="Steindorff A.S."/>
            <person name="Carver A."/>
            <person name="Calhoun S."/>
            <person name="Stillman K."/>
            <person name="Liu H."/>
            <person name="Lipzen A."/>
            <person name="Pangilinan J."/>
            <person name="Labutti K."/>
            <person name="Bruns T.D."/>
            <person name="Grigoriev I.V."/>
        </authorList>
    </citation>
    <scope>NUCLEOTIDE SEQUENCE [LARGE SCALE GENOMIC DNA]</scope>
    <source>
        <strain evidence="1 2">CBS 144469</strain>
    </source>
</reference>
<keyword evidence="2" id="KW-1185">Reference proteome</keyword>
<dbReference type="OrthoDB" id="3253907at2759"/>
<sequence length="278" mass="31471">VGARLRTLTQARAYEAVRGRGKATPERTKTLRRVELAKAAVGALTGTEPTSAAIWRSLKSRRTAALTQKYCAFVWRMLHDGQKVGEYWEDKGACSTRKDCDQCNEVESMEHILFECRTSGQETVWKLAEEAWAATGLPWPEITIGTVMGAGLVEIRNENGRVNKGRTRLFKIILSEAAYLIWVLRCEWRIGREQRVHEMHTVTEICARWHLLLNRRIKVDWAITNKTSYGNKALQKSLVMNTWLHLATRYNNAVRADLIGGGVLVGTATARRPPGRNR</sequence>
<accession>A0A8H6IHA3</accession>
<evidence type="ECO:0008006" key="3">
    <source>
        <dbReference type="Google" id="ProtNLM"/>
    </source>
</evidence>
<protein>
    <recommendedName>
        <fullName evidence="3">Reverse transcriptase zinc-binding domain-containing protein</fullName>
    </recommendedName>
</protein>
<proteinExistence type="predicted"/>
<name>A0A8H6IHA3_9AGAR</name>
<dbReference type="EMBL" id="JACGCI010000004">
    <property type="protein sequence ID" value="KAF6764378.1"/>
    <property type="molecule type" value="Genomic_DNA"/>
</dbReference>